<dbReference type="GO" id="GO:0045944">
    <property type="term" value="P:positive regulation of transcription by RNA polymerase II"/>
    <property type="evidence" value="ECO:0007669"/>
    <property type="project" value="TreeGrafter"/>
</dbReference>
<feature type="domain" description="TAZ-type" evidence="12">
    <location>
        <begin position="2"/>
        <end position="71"/>
    </location>
</feature>
<evidence type="ECO:0000256" key="3">
    <source>
        <dbReference type="ARBA" id="ARBA00022679"/>
    </source>
</evidence>
<dbReference type="PANTHER" id="PTHR13808:SF1">
    <property type="entry name" value="HISTONE ACETYLTRANSFERASE"/>
    <property type="match status" value="1"/>
</dbReference>
<evidence type="ECO:0000256" key="6">
    <source>
        <dbReference type="ARBA" id="ARBA00022833"/>
    </source>
</evidence>
<dbReference type="GO" id="GO:0031490">
    <property type="term" value="F:chromatin DNA binding"/>
    <property type="evidence" value="ECO:0007669"/>
    <property type="project" value="TreeGrafter"/>
</dbReference>
<dbReference type="InterPro" id="IPR000197">
    <property type="entry name" value="Znf_TAZ"/>
</dbReference>
<dbReference type="InterPro" id="IPR035898">
    <property type="entry name" value="TAZ_dom_sf"/>
</dbReference>
<comment type="caution">
    <text evidence="13">The sequence shown here is derived from an EMBL/GenBank/DDBJ whole genome shotgun (WGS) entry which is preliminary data.</text>
</comment>
<evidence type="ECO:0000313" key="13">
    <source>
        <dbReference type="EMBL" id="PHT53975.1"/>
    </source>
</evidence>
<protein>
    <recommendedName>
        <fullName evidence="2">histone acetyltransferase</fullName>
        <ecNumber evidence="2">2.3.1.48</ecNumber>
    </recommendedName>
</protein>
<evidence type="ECO:0000256" key="5">
    <source>
        <dbReference type="ARBA" id="ARBA00022771"/>
    </source>
</evidence>
<evidence type="ECO:0000256" key="2">
    <source>
        <dbReference type="ARBA" id="ARBA00013184"/>
    </source>
</evidence>
<accession>A0A2G2X903</accession>
<keyword evidence="10" id="KW-0539">Nucleus</keyword>
<evidence type="ECO:0000256" key="11">
    <source>
        <dbReference type="ARBA" id="ARBA00048017"/>
    </source>
</evidence>
<dbReference type="STRING" id="33114.A0A2G2X903"/>
<dbReference type="OrthoDB" id="1304414at2759"/>
<comment type="subcellular location">
    <subcellularLocation>
        <location evidence="1">Nucleus</location>
    </subcellularLocation>
</comment>
<dbReference type="GO" id="GO:0005634">
    <property type="term" value="C:nucleus"/>
    <property type="evidence" value="ECO:0007669"/>
    <property type="project" value="UniProtKB-SubCell"/>
</dbReference>
<dbReference type="GO" id="GO:0003713">
    <property type="term" value="F:transcription coactivator activity"/>
    <property type="evidence" value="ECO:0007669"/>
    <property type="project" value="TreeGrafter"/>
</dbReference>
<dbReference type="GO" id="GO:0000123">
    <property type="term" value="C:histone acetyltransferase complex"/>
    <property type="evidence" value="ECO:0007669"/>
    <property type="project" value="TreeGrafter"/>
</dbReference>
<evidence type="ECO:0000256" key="10">
    <source>
        <dbReference type="ARBA" id="ARBA00023242"/>
    </source>
</evidence>
<dbReference type="Pfam" id="PF02135">
    <property type="entry name" value="zf-TAZ"/>
    <property type="match status" value="1"/>
</dbReference>
<organism evidence="13 14">
    <name type="scientific">Capsicum baccatum</name>
    <name type="common">Peruvian pepper</name>
    <dbReference type="NCBI Taxonomy" id="33114"/>
    <lineage>
        <taxon>Eukaryota</taxon>
        <taxon>Viridiplantae</taxon>
        <taxon>Streptophyta</taxon>
        <taxon>Embryophyta</taxon>
        <taxon>Tracheophyta</taxon>
        <taxon>Spermatophyta</taxon>
        <taxon>Magnoliopsida</taxon>
        <taxon>eudicotyledons</taxon>
        <taxon>Gunneridae</taxon>
        <taxon>Pentapetalae</taxon>
        <taxon>asterids</taxon>
        <taxon>lamiids</taxon>
        <taxon>Solanales</taxon>
        <taxon>Solanaceae</taxon>
        <taxon>Solanoideae</taxon>
        <taxon>Capsiceae</taxon>
        <taxon>Capsicum</taxon>
    </lineage>
</organism>
<keyword evidence="7" id="KW-0156">Chromatin regulator</keyword>
<dbReference type="EC" id="2.3.1.48" evidence="2"/>
<evidence type="ECO:0000256" key="8">
    <source>
        <dbReference type="ARBA" id="ARBA00023015"/>
    </source>
</evidence>
<dbReference type="Proteomes" id="UP000224567">
    <property type="component" value="Unassembled WGS sequence"/>
</dbReference>
<keyword evidence="9" id="KW-0804">Transcription</keyword>
<keyword evidence="6" id="KW-0862">Zinc</keyword>
<proteinExistence type="predicted"/>
<comment type="catalytic activity">
    <reaction evidence="11">
        <text>L-lysyl-[protein] + acetyl-CoA = N(6)-acetyl-L-lysyl-[protein] + CoA + H(+)</text>
        <dbReference type="Rhea" id="RHEA:45948"/>
        <dbReference type="Rhea" id="RHEA-COMP:9752"/>
        <dbReference type="Rhea" id="RHEA-COMP:10731"/>
        <dbReference type="ChEBI" id="CHEBI:15378"/>
        <dbReference type="ChEBI" id="CHEBI:29969"/>
        <dbReference type="ChEBI" id="CHEBI:57287"/>
        <dbReference type="ChEBI" id="CHEBI:57288"/>
        <dbReference type="ChEBI" id="CHEBI:61930"/>
        <dbReference type="EC" id="2.3.1.48"/>
    </reaction>
</comment>
<gene>
    <name evidence="13" type="ORF">CQW23_08437</name>
</gene>
<dbReference type="SMART" id="SM00551">
    <property type="entry name" value="ZnF_TAZ"/>
    <property type="match status" value="1"/>
</dbReference>
<evidence type="ECO:0000256" key="9">
    <source>
        <dbReference type="ARBA" id="ARBA00023163"/>
    </source>
</evidence>
<dbReference type="SUPFAM" id="SSF57933">
    <property type="entry name" value="TAZ domain"/>
    <property type="match status" value="1"/>
</dbReference>
<dbReference type="GO" id="GO:0005667">
    <property type="term" value="C:transcription regulator complex"/>
    <property type="evidence" value="ECO:0007669"/>
    <property type="project" value="TreeGrafter"/>
</dbReference>
<evidence type="ECO:0000256" key="7">
    <source>
        <dbReference type="ARBA" id="ARBA00022853"/>
    </source>
</evidence>
<dbReference type="EMBL" id="MLFT02000003">
    <property type="protein sequence ID" value="PHT53975.1"/>
    <property type="molecule type" value="Genomic_DNA"/>
</dbReference>
<dbReference type="PANTHER" id="PTHR13808">
    <property type="entry name" value="CBP/P300-RELATED"/>
    <property type="match status" value="1"/>
</dbReference>
<evidence type="ECO:0000313" key="14">
    <source>
        <dbReference type="Proteomes" id="UP000224567"/>
    </source>
</evidence>
<dbReference type="GO" id="GO:0004402">
    <property type="term" value="F:histone acetyltransferase activity"/>
    <property type="evidence" value="ECO:0007669"/>
    <property type="project" value="InterPro"/>
</dbReference>
<reference evidence="13 14" key="1">
    <citation type="journal article" date="2017" name="Genome Biol.">
        <title>New reference genome sequences of hot pepper reveal the massive evolution of plant disease-resistance genes by retroduplication.</title>
        <authorList>
            <person name="Kim S."/>
            <person name="Park J."/>
            <person name="Yeom S.I."/>
            <person name="Kim Y.M."/>
            <person name="Seo E."/>
            <person name="Kim K.T."/>
            <person name="Kim M.S."/>
            <person name="Lee J.M."/>
            <person name="Cheong K."/>
            <person name="Shin H.S."/>
            <person name="Kim S.B."/>
            <person name="Han K."/>
            <person name="Lee J."/>
            <person name="Park M."/>
            <person name="Lee H.A."/>
            <person name="Lee H.Y."/>
            <person name="Lee Y."/>
            <person name="Oh S."/>
            <person name="Lee J.H."/>
            <person name="Choi E."/>
            <person name="Choi E."/>
            <person name="Lee S.E."/>
            <person name="Jeon J."/>
            <person name="Kim H."/>
            <person name="Choi G."/>
            <person name="Song H."/>
            <person name="Lee J."/>
            <person name="Lee S.C."/>
            <person name="Kwon J.K."/>
            <person name="Lee H.Y."/>
            <person name="Koo N."/>
            <person name="Hong Y."/>
            <person name="Kim R.W."/>
            <person name="Kang W.H."/>
            <person name="Huh J.H."/>
            <person name="Kang B.C."/>
            <person name="Yang T.J."/>
            <person name="Lee Y.H."/>
            <person name="Bennetzen J.L."/>
            <person name="Choi D."/>
        </authorList>
    </citation>
    <scope>NUCLEOTIDE SEQUENCE [LARGE SCALE GENOMIC DNA]</scope>
    <source>
        <strain evidence="14">cv. PBC81</strain>
    </source>
</reference>
<dbReference type="InterPro" id="IPR013178">
    <property type="entry name" value="Histone_AcTrfase_Rtt109/CBP"/>
</dbReference>
<keyword evidence="14" id="KW-1185">Reference proteome</keyword>
<reference evidence="14" key="2">
    <citation type="journal article" date="2017" name="J. Anim. Genet.">
        <title>Multiple reference genome sequences of hot pepper reveal the massive evolution of plant disease resistance genes by retroduplication.</title>
        <authorList>
            <person name="Kim S."/>
            <person name="Park J."/>
            <person name="Yeom S.-I."/>
            <person name="Kim Y.-M."/>
            <person name="Seo E."/>
            <person name="Kim K.-T."/>
            <person name="Kim M.-S."/>
            <person name="Lee J.M."/>
            <person name="Cheong K."/>
            <person name="Shin H.-S."/>
            <person name="Kim S.-B."/>
            <person name="Han K."/>
            <person name="Lee J."/>
            <person name="Park M."/>
            <person name="Lee H.-A."/>
            <person name="Lee H.-Y."/>
            <person name="Lee Y."/>
            <person name="Oh S."/>
            <person name="Lee J.H."/>
            <person name="Choi E."/>
            <person name="Choi E."/>
            <person name="Lee S.E."/>
            <person name="Jeon J."/>
            <person name="Kim H."/>
            <person name="Choi G."/>
            <person name="Song H."/>
            <person name="Lee J."/>
            <person name="Lee S.-C."/>
            <person name="Kwon J.-K."/>
            <person name="Lee H.-Y."/>
            <person name="Koo N."/>
            <person name="Hong Y."/>
            <person name="Kim R.W."/>
            <person name="Kang W.-H."/>
            <person name="Huh J.H."/>
            <person name="Kang B.-C."/>
            <person name="Yang T.-J."/>
            <person name="Lee Y.-H."/>
            <person name="Bennetzen J.L."/>
            <person name="Choi D."/>
        </authorList>
    </citation>
    <scope>NUCLEOTIDE SEQUENCE [LARGE SCALE GENOMIC DNA]</scope>
    <source>
        <strain evidence="14">cv. PBC81</strain>
    </source>
</reference>
<dbReference type="Gene3D" id="1.20.1020.10">
    <property type="entry name" value="TAZ domain"/>
    <property type="match status" value="1"/>
</dbReference>
<name>A0A2G2X903_CAPBA</name>
<keyword evidence="4" id="KW-0479">Metal-binding</keyword>
<evidence type="ECO:0000256" key="1">
    <source>
        <dbReference type="ARBA" id="ARBA00004123"/>
    </source>
</evidence>
<sequence length="293" mass="33803">MLDLLLLNSQWHFPHCPYPNCGKVKGLLRHGIQCKIRLSRSCVLCKKMWYLLQLHARAYKDSSDCHVPRCRDLKQHLRRLQQQSDSQRRAAVLERMRQQAEEITYQDKATQTEIIEEDTLEKILNTLTTPSLKVDSMGTEIEKLKTNEDKLKSIAINQLTQQCAELCRSEDNKIPELEGDVGTLHKTHNIYQSTSAGAGSLPSMWSHSSFPTKETCATGDWFRMGSFSSRRFELLNRMSLLPHEEILLNESMLPCTSVELEDPDYSSADLVTHHIIKVSFLNLMRFQNRAARW</sequence>
<dbReference type="AlphaFoldDB" id="A0A2G2X903"/>
<evidence type="ECO:0000256" key="4">
    <source>
        <dbReference type="ARBA" id="ARBA00022723"/>
    </source>
</evidence>
<keyword evidence="3" id="KW-0808">Transferase</keyword>
<dbReference type="GO" id="GO:0008270">
    <property type="term" value="F:zinc ion binding"/>
    <property type="evidence" value="ECO:0007669"/>
    <property type="project" value="UniProtKB-KW"/>
</dbReference>
<keyword evidence="8" id="KW-0805">Transcription regulation</keyword>
<evidence type="ECO:0000259" key="12">
    <source>
        <dbReference type="SMART" id="SM00551"/>
    </source>
</evidence>
<keyword evidence="5" id="KW-0863">Zinc-finger</keyword>